<evidence type="ECO:0000256" key="8">
    <source>
        <dbReference type="ARBA" id="ARBA00023310"/>
    </source>
</evidence>
<sequence>MKKAILMGLFIVGISFASEGSEESGVLIWKAVNTVILLAVIAYFGGKHIKRFLENRRQSVADMVLQAQKAKEDSIKALEEAKKKLEEANYKLEEGIKLAKETAENERKHAIAQANEIAERIKAQAKETINIEIKRAELKIKKYATSKALELAQNLLNQKVDPETTKAIVNKTIKQLEA</sequence>
<comment type="function">
    <text evidence="9 12">F(1)F(0) ATP synthase produces ATP from ADP in the presence of a proton or sodium gradient. F-type ATPases consist of two structural domains, F(1) containing the extramembraneous catalytic core and F(0) containing the membrane proton channel, linked together by a central stalk and a peripheral stalk. During catalysis, ATP synthesis in the catalytic domain of F(1) is coupled via a rotary mechanism of the central stalk subunits to proton translocation.</text>
</comment>
<evidence type="ECO:0000256" key="14">
    <source>
        <dbReference type="SAM" id="Coils"/>
    </source>
</evidence>
<evidence type="ECO:0000313" key="16">
    <source>
        <dbReference type="Proteomes" id="UP000001369"/>
    </source>
</evidence>
<accession>C1DTL1</accession>
<evidence type="ECO:0000256" key="3">
    <source>
        <dbReference type="ARBA" id="ARBA00022692"/>
    </source>
</evidence>
<keyword evidence="1 12" id="KW-0813">Transport</keyword>
<protein>
    <recommendedName>
        <fullName evidence="12">ATP synthase subunit b</fullName>
    </recommendedName>
    <alternativeName>
        <fullName evidence="12">ATP synthase F(0) sector subunit b</fullName>
    </alternativeName>
    <alternativeName>
        <fullName evidence="12">ATPase subunit I</fullName>
    </alternativeName>
    <alternativeName>
        <fullName evidence="12">F-type ATPase subunit b</fullName>
        <shortName evidence="12">F-ATPase subunit b</shortName>
    </alternativeName>
</protein>
<dbReference type="GO" id="GO:0005886">
    <property type="term" value="C:plasma membrane"/>
    <property type="evidence" value="ECO:0007669"/>
    <property type="project" value="UniProtKB-SubCell"/>
</dbReference>
<dbReference type="OrthoDB" id="14951at2"/>
<evidence type="ECO:0000313" key="15">
    <source>
        <dbReference type="EMBL" id="ACN99786.1"/>
    </source>
</evidence>
<organism evidence="15 16">
    <name type="scientific">Sulfurihydrogenibium azorense (strain DSM 15241 / OCM 825 / Az-Fu1)</name>
    <dbReference type="NCBI Taxonomy" id="204536"/>
    <lineage>
        <taxon>Bacteria</taxon>
        <taxon>Pseudomonadati</taxon>
        <taxon>Aquificota</taxon>
        <taxon>Aquificia</taxon>
        <taxon>Aquificales</taxon>
        <taxon>Hydrogenothermaceae</taxon>
        <taxon>Sulfurihydrogenibium</taxon>
    </lineage>
</organism>
<dbReference type="GO" id="GO:0012505">
    <property type="term" value="C:endomembrane system"/>
    <property type="evidence" value="ECO:0007669"/>
    <property type="project" value="UniProtKB-SubCell"/>
</dbReference>
<dbReference type="EMBL" id="CP001229">
    <property type="protein sequence ID" value="ACN99786.1"/>
    <property type="molecule type" value="Genomic_DNA"/>
</dbReference>
<evidence type="ECO:0000256" key="4">
    <source>
        <dbReference type="ARBA" id="ARBA00022781"/>
    </source>
</evidence>
<keyword evidence="12" id="KW-1003">Cell membrane</keyword>
<dbReference type="HAMAP" id="MF_01398">
    <property type="entry name" value="ATP_synth_b_bprime"/>
    <property type="match status" value="1"/>
</dbReference>
<evidence type="ECO:0000256" key="2">
    <source>
        <dbReference type="ARBA" id="ARBA00022547"/>
    </source>
</evidence>
<dbReference type="InterPro" id="IPR002146">
    <property type="entry name" value="ATP_synth_b/b'su_bac/chlpt"/>
</dbReference>
<evidence type="ECO:0000256" key="10">
    <source>
        <dbReference type="ARBA" id="ARBA00025614"/>
    </source>
</evidence>
<keyword evidence="14" id="KW-0175">Coiled coil</keyword>
<evidence type="ECO:0000256" key="1">
    <source>
        <dbReference type="ARBA" id="ARBA00022448"/>
    </source>
</evidence>
<keyword evidence="5 12" id="KW-1133">Transmembrane helix</keyword>
<proteinExistence type="inferred from homology"/>
<evidence type="ECO:0000256" key="6">
    <source>
        <dbReference type="ARBA" id="ARBA00023065"/>
    </source>
</evidence>
<dbReference type="KEGG" id="saf:SULAZ_0456"/>
<dbReference type="GO" id="GO:0045259">
    <property type="term" value="C:proton-transporting ATP synthase complex"/>
    <property type="evidence" value="ECO:0007669"/>
    <property type="project" value="UniProtKB-KW"/>
</dbReference>
<dbReference type="HOGENOM" id="CLU_128247_0_0_0"/>
<dbReference type="PANTHER" id="PTHR34264:SF3">
    <property type="entry name" value="ATP SYNTHASE SUBUNIT B, CHLOROPLASTIC"/>
    <property type="match status" value="1"/>
</dbReference>
<evidence type="ECO:0000256" key="5">
    <source>
        <dbReference type="ARBA" id="ARBA00022989"/>
    </source>
</evidence>
<keyword evidence="6 12" id="KW-0406">Ion transport</keyword>
<comment type="subunit">
    <text evidence="12">F-type ATPases have 2 components, F(1) - the catalytic core - and F(0) - the membrane proton channel. F(1) has five subunits: alpha(3), beta(3), gamma(1), delta(1), epsilon(1). F(0) has three main subunits: a(1), b(2) and c(10-14). The alpha and beta chains form an alternating ring which encloses part of the gamma chain. F(1) is attached to F(0) by a central stalk formed by the gamma and epsilon chains, while a peripheral stalk is formed by the delta and b chains.</text>
</comment>
<evidence type="ECO:0000256" key="9">
    <source>
        <dbReference type="ARBA" id="ARBA00025198"/>
    </source>
</evidence>
<gene>
    <name evidence="12" type="primary">atpF</name>
    <name evidence="15" type="ordered locus">SULAZ_0456</name>
</gene>
<comment type="function">
    <text evidence="10">Component of the F(0) channel, it forms part of the peripheral stalk, linking F(1) to F(0). The b'-subunit is a diverged and duplicated form of b found in plants and photosynthetic bacteria.</text>
</comment>
<dbReference type="eggNOG" id="COG0711">
    <property type="taxonomic scope" value="Bacteria"/>
</dbReference>
<keyword evidence="7 12" id="KW-0472">Membrane</keyword>
<dbReference type="RefSeq" id="WP_012675094.1">
    <property type="nucleotide sequence ID" value="NC_012438.1"/>
</dbReference>
<keyword evidence="8 12" id="KW-0066">ATP synthesis</keyword>
<comment type="subcellular location">
    <subcellularLocation>
        <location evidence="12">Cell inner membrane</location>
        <topology evidence="12">Single-pass membrane protein</topology>
    </subcellularLocation>
    <subcellularLocation>
        <location evidence="11">Endomembrane system</location>
        <topology evidence="11">Single-pass membrane protein</topology>
    </subcellularLocation>
</comment>
<name>C1DTL1_SULAA</name>
<reference evidence="15 16" key="1">
    <citation type="journal article" date="2009" name="J. Bacteriol.">
        <title>Complete and draft genome sequences of six members of the Aquificales.</title>
        <authorList>
            <person name="Reysenbach A.L."/>
            <person name="Hamamura N."/>
            <person name="Podar M."/>
            <person name="Griffiths E."/>
            <person name="Ferreira S."/>
            <person name="Hochstein R."/>
            <person name="Heidelberg J."/>
            <person name="Johnson J."/>
            <person name="Mead D."/>
            <person name="Pohorille A."/>
            <person name="Sarmiento M."/>
            <person name="Schweighofer K."/>
            <person name="Seshadri R."/>
            <person name="Voytek M.A."/>
        </authorList>
    </citation>
    <scope>NUCLEOTIDE SEQUENCE [LARGE SCALE GENOMIC DNA]</scope>
    <source>
        <strain evidence="16">Az-Fu1 / DSM 15241 / OCM 825</strain>
    </source>
</reference>
<dbReference type="AlphaFoldDB" id="C1DTL1"/>
<evidence type="ECO:0000256" key="11">
    <source>
        <dbReference type="ARBA" id="ARBA00037847"/>
    </source>
</evidence>
<comment type="similarity">
    <text evidence="12 13">Belongs to the ATPase B chain family.</text>
</comment>
<keyword evidence="4 12" id="KW-0375">Hydrogen ion transport</keyword>
<dbReference type="GO" id="GO:0046933">
    <property type="term" value="F:proton-transporting ATP synthase activity, rotational mechanism"/>
    <property type="evidence" value="ECO:0007669"/>
    <property type="project" value="UniProtKB-UniRule"/>
</dbReference>
<feature type="coiled-coil region" evidence="14">
    <location>
        <begin position="64"/>
        <end position="120"/>
    </location>
</feature>
<evidence type="ECO:0000256" key="13">
    <source>
        <dbReference type="RuleBase" id="RU003848"/>
    </source>
</evidence>
<dbReference type="Proteomes" id="UP000001369">
    <property type="component" value="Chromosome"/>
</dbReference>
<dbReference type="STRING" id="204536.SULAZ_0456"/>
<evidence type="ECO:0000256" key="7">
    <source>
        <dbReference type="ARBA" id="ARBA00023136"/>
    </source>
</evidence>
<keyword evidence="12" id="KW-0997">Cell inner membrane</keyword>
<feature type="transmembrane region" description="Helical" evidence="12">
    <location>
        <begin position="27"/>
        <end position="46"/>
    </location>
</feature>
<dbReference type="CDD" id="cd06503">
    <property type="entry name" value="ATP-synt_Fo_b"/>
    <property type="match status" value="1"/>
</dbReference>
<keyword evidence="2 12" id="KW-0138">CF(0)</keyword>
<keyword evidence="16" id="KW-1185">Reference proteome</keyword>
<evidence type="ECO:0000256" key="12">
    <source>
        <dbReference type="HAMAP-Rule" id="MF_01398"/>
    </source>
</evidence>
<keyword evidence="3 12" id="KW-0812">Transmembrane</keyword>
<dbReference type="PANTHER" id="PTHR34264">
    <property type="entry name" value="ATP SYNTHASE SUBUNIT B, CHLOROPLASTIC"/>
    <property type="match status" value="1"/>
</dbReference>
<dbReference type="Pfam" id="PF00430">
    <property type="entry name" value="ATP-synt_B"/>
    <property type="match status" value="1"/>
</dbReference>